<evidence type="ECO:0000313" key="3">
    <source>
        <dbReference type="EMBL" id="PNI27652.1"/>
    </source>
</evidence>
<reference evidence="3 4" key="1">
    <citation type="submission" date="2017-12" db="EMBL/GenBank/DDBJ databases">
        <title>High-resolution comparative analysis of great ape genomes.</title>
        <authorList>
            <person name="Pollen A."/>
            <person name="Hastie A."/>
            <person name="Hormozdiari F."/>
            <person name="Dougherty M."/>
            <person name="Liu R."/>
            <person name="Chaisson M."/>
            <person name="Hoppe E."/>
            <person name="Hill C."/>
            <person name="Pang A."/>
            <person name="Hillier L."/>
            <person name="Baker C."/>
            <person name="Armstrong J."/>
            <person name="Shendure J."/>
            <person name="Paten B."/>
            <person name="Wilson R."/>
            <person name="Chao H."/>
            <person name="Schneider V."/>
            <person name="Ventura M."/>
            <person name="Kronenberg Z."/>
            <person name="Murali S."/>
            <person name="Gordon D."/>
            <person name="Cantsilieris S."/>
            <person name="Munson K."/>
            <person name="Nelson B."/>
            <person name="Raja A."/>
            <person name="Underwood J."/>
            <person name="Diekhans M."/>
            <person name="Fiddes I."/>
            <person name="Haussler D."/>
            <person name="Eichler E."/>
        </authorList>
    </citation>
    <scope>NUCLEOTIDE SEQUENCE [LARGE SCALE GENOMIC DNA]</scope>
    <source>
        <strain evidence="3">Yerkes chimp pedigree #C0471</strain>
    </source>
</reference>
<organism evidence="3 4">
    <name type="scientific">Pan troglodytes</name>
    <name type="common">Chimpanzee</name>
    <dbReference type="NCBI Taxonomy" id="9598"/>
    <lineage>
        <taxon>Eukaryota</taxon>
        <taxon>Metazoa</taxon>
        <taxon>Chordata</taxon>
        <taxon>Craniata</taxon>
        <taxon>Vertebrata</taxon>
        <taxon>Euteleostomi</taxon>
        <taxon>Mammalia</taxon>
        <taxon>Eutheria</taxon>
        <taxon>Euarchontoglires</taxon>
        <taxon>Primates</taxon>
        <taxon>Haplorrhini</taxon>
        <taxon>Catarrhini</taxon>
        <taxon>Hominidae</taxon>
        <taxon>Pan</taxon>
    </lineage>
</organism>
<feature type="domain" description="Fumarate reductase/succinate dehydrogenase flavoprotein-like C-terminal" evidence="2">
    <location>
        <begin position="2"/>
        <end position="73"/>
    </location>
</feature>
<dbReference type="InterPro" id="IPR037099">
    <property type="entry name" value="Fum_R/Succ_DH_flav-like_C_sf"/>
</dbReference>
<evidence type="ECO:0000313" key="4">
    <source>
        <dbReference type="Proteomes" id="UP000236370"/>
    </source>
</evidence>
<dbReference type="InterPro" id="IPR015939">
    <property type="entry name" value="Fum_Rdtase/Succ_DH_flav-like_C"/>
</dbReference>
<gene>
    <name evidence="3" type="ORF">CK820_G0043157</name>
</gene>
<dbReference type="PANTHER" id="PTHR11632:SF51">
    <property type="entry name" value="SUCCINATE DEHYDROGENASE [UBIQUINONE] FLAVOPROTEIN SUBUNIT, MITOCHONDRIAL"/>
    <property type="match status" value="1"/>
</dbReference>
<dbReference type="PANTHER" id="PTHR11632">
    <property type="entry name" value="SUCCINATE DEHYDROGENASE 2 FLAVOPROTEIN SUBUNIT"/>
    <property type="match status" value="1"/>
</dbReference>
<feature type="region of interest" description="Disordered" evidence="1">
    <location>
        <begin position="71"/>
        <end position="95"/>
    </location>
</feature>
<dbReference type="SUPFAM" id="SSF46977">
    <property type="entry name" value="Succinate dehydrogenase/fumarate reductase flavoprotein C-terminal domain"/>
    <property type="match status" value="1"/>
</dbReference>
<name>A0A2J8JY28_PANTR</name>
<comment type="caution">
    <text evidence="3">The sequence shown here is derived from an EMBL/GenBank/DDBJ whole genome shotgun (WGS) entry which is preliminary data.</text>
</comment>
<dbReference type="Gene3D" id="4.10.80.40">
    <property type="entry name" value="succinate dehydrogenase protein domain"/>
    <property type="match status" value="1"/>
</dbReference>
<accession>A0A2J8JY28</accession>
<dbReference type="InterPro" id="IPR030664">
    <property type="entry name" value="SdhA/FrdA/AprA"/>
</dbReference>
<protein>
    <recommendedName>
        <fullName evidence="2">Fumarate reductase/succinate dehydrogenase flavoprotein-like C-terminal domain-containing protein</fullName>
    </recommendedName>
</protein>
<dbReference type="Pfam" id="PF02910">
    <property type="entry name" value="Succ_DH_flav_C"/>
    <property type="match status" value="1"/>
</dbReference>
<dbReference type="Proteomes" id="UP000236370">
    <property type="component" value="Unassembled WGS sequence"/>
</dbReference>
<evidence type="ECO:0000259" key="2">
    <source>
        <dbReference type="Pfam" id="PF02910"/>
    </source>
</evidence>
<evidence type="ECO:0000256" key="1">
    <source>
        <dbReference type="SAM" id="MobiDB-lite"/>
    </source>
</evidence>
<dbReference type="AlphaFoldDB" id="A0A2J8JY28"/>
<dbReference type="GO" id="GO:0016491">
    <property type="term" value="F:oxidoreductase activity"/>
    <property type="evidence" value="ECO:0007669"/>
    <property type="project" value="InterPro"/>
</dbReference>
<dbReference type="EMBL" id="NBAG03000409">
    <property type="protein sequence ID" value="PNI27652.1"/>
    <property type="molecule type" value="Genomic_DNA"/>
</dbReference>
<proteinExistence type="predicted"/>
<sequence length="95" mass="10940">MVWNTDLVETLELQTIYGAEARKESRGTHAREGYKVRIDEYDYSKPIQGQQKKPFEEHWRKHTLSYVDVGTGKLPKKRQHPAAATPAGLQGTRME</sequence>